<gene>
    <name evidence="2" type="ORF">ACFSCX_02735</name>
</gene>
<reference evidence="3" key="1">
    <citation type="journal article" date="2019" name="Int. J. Syst. Evol. Microbiol.">
        <title>The Global Catalogue of Microorganisms (GCM) 10K type strain sequencing project: providing services to taxonomists for standard genome sequencing and annotation.</title>
        <authorList>
            <consortium name="The Broad Institute Genomics Platform"/>
            <consortium name="The Broad Institute Genome Sequencing Center for Infectious Disease"/>
            <person name="Wu L."/>
            <person name="Ma J."/>
        </authorList>
    </citation>
    <scope>NUCLEOTIDE SEQUENCE [LARGE SCALE GENOMIC DNA]</scope>
    <source>
        <strain evidence="3">CCUG 49339</strain>
    </source>
</reference>
<organism evidence="2 3">
    <name type="scientific">Bacillus salitolerans</name>
    <dbReference type="NCBI Taxonomy" id="1437434"/>
    <lineage>
        <taxon>Bacteria</taxon>
        <taxon>Bacillati</taxon>
        <taxon>Bacillota</taxon>
        <taxon>Bacilli</taxon>
        <taxon>Bacillales</taxon>
        <taxon>Bacillaceae</taxon>
        <taxon>Bacillus</taxon>
    </lineage>
</organism>
<dbReference type="RefSeq" id="WP_377926569.1">
    <property type="nucleotide sequence ID" value="NZ_JBHUEM010000003.1"/>
</dbReference>
<evidence type="ECO:0000313" key="2">
    <source>
        <dbReference type="EMBL" id="MFD1735470.1"/>
    </source>
</evidence>
<dbReference type="Pfam" id="PF00535">
    <property type="entry name" value="Glycos_transf_2"/>
    <property type="match status" value="1"/>
</dbReference>
<sequence>MISVIACTNRPSFLNNLLKSYARQTMKEKELIIILHNINSQEDLKKLIYSHDKSIKVLELDDTFSLGECLNHGIQVANYTYIAKFDDDDYYGPKYLECSFRDLNYSRADITGKTTTFMYFQKEQVLGLYLPYNENQITNTQRQTSKKVVFGGTLLFKKEIVDNVPFQDRDNGVDTFFCLNSIEYGYRIYSNSRYHYAYFRYGDQHHHTSKGYDSRLMRNCIFIDRVEDFQKYIECNE</sequence>
<evidence type="ECO:0000259" key="1">
    <source>
        <dbReference type="Pfam" id="PF00535"/>
    </source>
</evidence>
<dbReference type="Gene3D" id="3.90.550.10">
    <property type="entry name" value="Spore Coat Polysaccharide Biosynthesis Protein SpsA, Chain A"/>
    <property type="match status" value="1"/>
</dbReference>
<dbReference type="InterPro" id="IPR029044">
    <property type="entry name" value="Nucleotide-diphossugar_trans"/>
</dbReference>
<protein>
    <submittedName>
        <fullName evidence="2">Glycosyltransferase family 2 protein</fullName>
    </submittedName>
</protein>
<accession>A0ABW4LJS1</accession>
<dbReference type="Proteomes" id="UP001597214">
    <property type="component" value="Unassembled WGS sequence"/>
</dbReference>
<comment type="caution">
    <text evidence="2">The sequence shown here is derived from an EMBL/GenBank/DDBJ whole genome shotgun (WGS) entry which is preliminary data.</text>
</comment>
<name>A0ABW4LJS1_9BACI</name>
<dbReference type="CDD" id="cd00761">
    <property type="entry name" value="Glyco_tranf_GTA_type"/>
    <property type="match status" value="1"/>
</dbReference>
<dbReference type="EMBL" id="JBHUEM010000003">
    <property type="protein sequence ID" value="MFD1735470.1"/>
    <property type="molecule type" value="Genomic_DNA"/>
</dbReference>
<keyword evidence="3" id="KW-1185">Reference proteome</keyword>
<dbReference type="PANTHER" id="PTHR43685">
    <property type="entry name" value="GLYCOSYLTRANSFERASE"/>
    <property type="match status" value="1"/>
</dbReference>
<feature type="domain" description="Glycosyltransferase 2-like" evidence="1">
    <location>
        <begin position="4"/>
        <end position="161"/>
    </location>
</feature>
<dbReference type="PANTHER" id="PTHR43685:SF2">
    <property type="entry name" value="GLYCOSYLTRANSFERASE 2-LIKE DOMAIN-CONTAINING PROTEIN"/>
    <property type="match status" value="1"/>
</dbReference>
<proteinExistence type="predicted"/>
<dbReference type="InterPro" id="IPR001173">
    <property type="entry name" value="Glyco_trans_2-like"/>
</dbReference>
<evidence type="ECO:0000313" key="3">
    <source>
        <dbReference type="Proteomes" id="UP001597214"/>
    </source>
</evidence>
<dbReference type="InterPro" id="IPR050834">
    <property type="entry name" value="Glycosyltransf_2"/>
</dbReference>
<dbReference type="SUPFAM" id="SSF53448">
    <property type="entry name" value="Nucleotide-diphospho-sugar transferases"/>
    <property type="match status" value="1"/>
</dbReference>